<dbReference type="Proteomes" id="UP000029893">
    <property type="component" value="Segment"/>
</dbReference>
<dbReference type="RefSeq" id="YP_009219070.1">
    <property type="nucleotide sequence ID" value="NC_029018.2"/>
</dbReference>
<accession>A0A097BYG0</accession>
<reference evidence="2" key="1">
    <citation type="submission" date="2015-09" db="EMBL/GenBank/DDBJ databases">
        <authorList>
            <person name="Jackson K.R."/>
            <person name="Lunt B.L."/>
            <person name="Fisher J.N.B."/>
            <person name="Gardner A.V."/>
            <person name="Bailey M.E."/>
            <person name="Deus L.M."/>
            <person name="Earl A.S."/>
            <person name="Gibby P.D."/>
            <person name="Hartmann K.A."/>
            <person name="Liu J.E."/>
            <person name="Manci A.M."/>
            <person name="Nielsen D.A."/>
            <person name="Solomon M.B."/>
            <person name="Breakwell D.P."/>
            <person name="Burnett S.H."/>
            <person name="Grose J.H."/>
        </authorList>
    </citation>
    <scope>NUCLEOTIDE SEQUENCE [LARGE SCALE GENOMIC DNA]</scope>
</reference>
<dbReference type="GeneID" id="26645029"/>
<sequence>MNPDDLYTFAIYYEAQAEPEGPWVEMVAVQQNLAQAQEVYDAHVPLLAGMSNVRNVMLAYTPKIEWQPYQG</sequence>
<dbReference type="KEGG" id="vg:26645029"/>
<gene>
    <name evidence="1" type="primary">8</name>
    <name evidence="1" type="ORF">ANUBIS_8</name>
</gene>
<name>A0A097BYG0_9CAUD</name>
<proteinExistence type="predicted"/>
<evidence type="ECO:0000313" key="2">
    <source>
        <dbReference type="Proteomes" id="UP000029893"/>
    </source>
</evidence>
<organism evidence="1 2">
    <name type="scientific">Mycobacterium phage Anubis</name>
    <dbReference type="NCBI Taxonomy" id="1354511"/>
    <lineage>
        <taxon>Viruses</taxon>
        <taxon>Duplodnaviria</taxon>
        <taxon>Heunggongvirae</taxon>
        <taxon>Uroviricota</taxon>
        <taxon>Caudoviricetes</taxon>
        <taxon>Microwolfvirus</taxon>
        <taxon>Microwolfvirus JHC117</taxon>
    </lineage>
</organism>
<protein>
    <submittedName>
        <fullName evidence="1">Uncharacterized protein</fullName>
    </submittedName>
</protein>
<evidence type="ECO:0000313" key="1">
    <source>
        <dbReference type="EMBL" id="AIS74086.1"/>
    </source>
</evidence>
<dbReference type="EMBL" id="KF279418">
    <property type="protein sequence ID" value="AIS74086.1"/>
    <property type="molecule type" value="Genomic_DNA"/>
</dbReference>